<dbReference type="InterPro" id="IPR011990">
    <property type="entry name" value="TPR-like_helical_dom_sf"/>
</dbReference>
<name>A0ABS1BUC1_9NEIS</name>
<proteinExistence type="inferred from homology"/>
<dbReference type="RefSeq" id="WP_200522916.1">
    <property type="nucleotide sequence ID" value="NZ_JAEHNZ010000003.1"/>
</dbReference>
<keyword evidence="3" id="KW-1185">Reference proteome</keyword>
<organism evidence="2 3">
    <name type="scientific">Kingella bonacorsii</name>
    <dbReference type="NCBI Taxonomy" id="2796361"/>
    <lineage>
        <taxon>Bacteria</taxon>
        <taxon>Pseudomonadati</taxon>
        <taxon>Pseudomonadota</taxon>
        <taxon>Betaproteobacteria</taxon>
        <taxon>Neisseriales</taxon>
        <taxon>Neisseriaceae</taxon>
        <taxon>Kingella</taxon>
    </lineage>
</organism>
<evidence type="ECO:0000313" key="3">
    <source>
        <dbReference type="Proteomes" id="UP000614058"/>
    </source>
</evidence>
<dbReference type="SUPFAM" id="SSF48452">
    <property type="entry name" value="TPR-like"/>
    <property type="match status" value="1"/>
</dbReference>
<sequence length="276" mass="30874">MNPDTLIPLVEAADALDSNSRLLRMFELETLIAAEPDSPEKHRALARVYAALGRYQSAFTHFQAAANRQDPQDRADFAYLQNLAQNYGDDKQRAERPLPITPELKASLPAFKYCPDPLASGIFRTQEKAVACDCCHHDTHVFYTHPFYSYDDINALCPECIAGGRAAEELEGEFVIRDDVSQAIGKAQQDELCLRTPSYSSWQEAQWADHCGDYCAFVGYAGWEDLEQQGIAEGIEWLGSPPEPEERPHIRSSGSIVGCLFRCLHCGQHILHVDLD</sequence>
<protein>
    <submittedName>
        <fullName evidence="2">CbrC family protein</fullName>
    </submittedName>
</protein>
<gene>
    <name evidence="2" type="ORF">JDW22_09865</name>
</gene>
<comment type="caution">
    <text evidence="2">The sequence shown here is derived from an EMBL/GenBank/DDBJ whole genome shotgun (WGS) entry which is preliminary data.</text>
</comment>
<comment type="similarity">
    <text evidence="1">Belongs to the UPF0167 family.</text>
</comment>
<reference evidence="2 3" key="1">
    <citation type="journal article" date="2021" name="Pathogens">
        <title>Isolation and Characterization of Kingella bonacorsii sp. nov., A Novel Kingella Species Detected in a Stable Periodontitis Subject.</title>
        <authorList>
            <person name="Antezack A."/>
            <person name="Boxberger M."/>
            <person name="Rolland C."/>
            <person name="Monnet-Corti V."/>
            <person name="La Scola B."/>
        </authorList>
    </citation>
    <scope>NUCLEOTIDE SEQUENCE [LARGE SCALE GENOMIC DNA]</scope>
    <source>
        <strain evidence="2 3">Marseille-Q4569</strain>
    </source>
</reference>
<dbReference type="EMBL" id="JAEHNZ010000003">
    <property type="protein sequence ID" value="MBK0396870.1"/>
    <property type="molecule type" value="Genomic_DNA"/>
</dbReference>
<dbReference type="Gene3D" id="1.25.40.10">
    <property type="entry name" value="Tetratricopeptide repeat domain"/>
    <property type="match status" value="1"/>
</dbReference>
<evidence type="ECO:0000313" key="2">
    <source>
        <dbReference type="EMBL" id="MBK0396870.1"/>
    </source>
</evidence>
<accession>A0ABS1BUC1</accession>
<dbReference type="Pfam" id="PF03691">
    <property type="entry name" value="UPF0167"/>
    <property type="match status" value="1"/>
</dbReference>
<dbReference type="InterPro" id="IPR005363">
    <property type="entry name" value="UPF0167"/>
</dbReference>
<dbReference type="Proteomes" id="UP000614058">
    <property type="component" value="Unassembled WGS sequence"/>
</dbReference>
<evidence type="ECO:0000256" key="1">
    <source>
        <dbReference type="ARBA" id="ARBA00008525"/>
    </source>
</evidence>